<dbReference type="EMBL" id="DVGZ01000122">
    <property type="protein sequence ID" value="HIR48224.1"/>
    <property type="molecule type" value="Genomic_DNA"/>
</dbReference>
<dbReference type="PANTHER" id="PTHR34985:SF1">
    <property type="entry name" value="SLR0554 PROTEIN"/>
    <property type="match status" value="1"/>
</dbReference>
<evidence type="ECO:0000313" key="3">
    <source>
        <dbReference type="Proteomes" id="UP000824242"/>
    </source>
</evidence>
<gene>
    <name evidence="2" type="ORF">IAB89_11330</name>
</gene>
<dbReference type="PANTHER" id="PTHR34985">
    <property type="entry name" value="SLR0554 PROTEIN"/>
    <property type="match status" value="1"/>
</dbReference>
<evidence type="ECO:0000313" key="2">
    <source>
        <dbReference type="EMBL" id="HIR48224.1"/>
    </source>
</evidence>
<accession>A0A9D1DG19</accession>
<reference evidence="2" key="2">
    <citation type="journal article" date="2021" name="PeerJ">
        <title>Extensive microbial diversity within the chicken gut microbiome revealed by metagenomics and culture.</title>
        <authorList>
            <person name="Gilroy R."/>
            <person name="Ravi A."/>
            <person name="Getino M."/>
            <person name="Pursley I."/>
            <person name="Horton D.L."/>
            <person name="Alikhan N.F."/>
            <person name="Baker D."/>
            <person name="Gharbi K."/>
            <person name="Hall N."/>
            <person name="Watson M."/>
            <person name="Adriaenssens E.M."/>
            <person name="Foster-Nyarko E."/>
            <person name="Jarju S."/>
            <person name="Secka A."/>
            <person name="Antonio M."/>
            <person name="Oren A."/>
            <person name="Chaudhuri R.R."/>
            <person name="La Ragione R."/>
            <person name="Hildebrand F."/>
            <person name="Pallen M.J."/>
        </authorList>
    </citation>
    <scope>NUCLEOTIDE SEQUENCE</scope>
    <source>
        <strain evidence="2">ChiSxjej1B13-7958</strain>
    </source>
</reference>
<feature type="domain" description="Virulence-associated protein E-like" evidence="1">
    <location>
        <begin position="26"/>
        <end position="242"/>
    </location>
</feature>
<dbReference type="Pfam" id="PF05272">
    <property type="entry name" value="VapE-like_dom"/>
    <property type="match status" value="1"/>
</dbReference>
<dbReference type="Proteomes" id="UP000824242">
    <property type="component" value="Unassembled WGS sequence"/>
</dbReference>
<reference evidence="2" key="1">
    <citation type="submission" date="2020-10" db="EMBL/GenBank/DDBJ databases">
        <authorList>
            <person name="Gilroy R."/>
        </authorList>
    </citation>
    <scope>NUCLEOTIDE SEQUENCE</scope>
    <source>
        <strain evidence="2">ChiSxjej1B13-7958</strain>
    </source>
</reference>
<dbReference type="AlphaFoldDB" id="A0A9D1DG19"/>
<dbReference type="InterPro" id="IPR007936">
    <property type="entry name" value="VapE-like_dom"/>
</dbReference>
<sequence length="373" mass="42028">TPSKLKGILLAIAAERGYHPIRDYIESLPAWDGVPRVDTLFVDYLGAADTAYTRAVARKMMVAAVARVYRPGVKFDSVVVLNGPQGMGKSSFFAKLGGKWFSDSLTIGDMKDKAAPEKLQGYWILELGELAGLKKVDVETVKAFITRQDDKFRHSYGYSVEDHPRQCIIVGSTNNGDGFLRDITGNRRFWPVTCTTAGKHRPWEVADVVEQLWAEAYMLFQHGEALYLTPEVERLAEAEQTEALESDVREGMIAEYLEKLLPEDWDRMDLSERRGFLRGDPFTGGSRVGTARRTVVSAVEIWAECFGKEPTAIRRSDTYDIFGMLMKIGGWEKYSGNKNSLLRRPPYGPQRCYQRIARERPASAQAEQRPVRA</sequence>
<feature type="non-terminal residue" evidence="2">
    <location>
        <position position="1"/>
    </location>
</feature>
<proteinExistence type="predicted"/>
<protein>
    <recommendedName>
        <fullName evidence="1">Virulence-associated protein E-like domain-containing protein</fullName>
    </recommendedName>
</protein>
<name>A0A9D1DG19_9FIRM</name>
<evidence type="ECO:0000259" key="1">
    <source>
        <dbReference type="Pfam" id="PF05272"/>
    </source>
</evidence>
<organism evidence="2 3">
    <name type="scientific">Candidatus Caccousia avicola</name>
    <dbReference type="NCBI Taxonomy" id="2840721"/>
    <lineage>
        <taxon>Bacteria</taxon>
        <taxon>Bacillati</taxon>
        <taxon>Bacillota</taxon>
        <taxon>Clostridia</taxon>
        <taxon>Eubacteriales</taxon>
        <taxon>Oscillospiraceae</taxon>
        <taxon>Oscillospiraceae incertae sedis</taxon>
        <taxon>Candidatus Caccousia</taxon>
    </lineage>
</organism>
<comment type="caution">
    <text evidence="2">The sequence shown here is derived from an EMBL/GenBank/DDBJ whole genome shotgun (WGS) entry which is preliminary data.</text>
</comment>